<protein>
    <submittedName>
        <fullName evidence="1">Uncharacterized protein</fullName>
    </submittedName>
</protein>
<accession>A0A6A5X4K1</accession>
<dbReference type="Proteomes" id="UP000799779">
    <property type="component" value="Unassembled WGS sequence"/>
</dbReference>
<proteinExistence type="predicted"/>
<dbReference type="AlphaFoldDB" id="A0A6A5X4K1"/>
<evidence type="ECO:0000313" key="2">
    <source>
        <dbReference type="Proteomes" id="UP000799779"/>
    </source>
</evidence>
<evidence type="ECO:0000313" key="1">
    <source>
        <dbReference type="EMBL" id="KAF2007849.1"/>
    </source>
</evidence>
<dbReference type="EMBL" id="ML977556">
    <property type="protein sequence ID" value="KAF2007849.1"/>
    <property type="molecule type" value="Genomic_DNA"/>
</dbReference>
<name>A0A6A5X4K1_9PLEO</name>
<reference evidence="1" key="1">
    <citation type="journal article" date="2020" name="Stud. Mycol.">
        <title>101 Dothideomycetes genomes: a test case for predicting lifestyles and emergence of pathogens.</title>
        <authorList>
            <person name="Haridas S."/>
            <person name="Albert R."/>
            <person name="Binder M."/>
            <person name="Bloem J."/>
            <person name="Labutti K."/>
            <person name="Salamov A."/>
            <person name="Andreopoulos B."/>
            <person name="Baker S."/>
            <person name="Barry K."/>
            <person name="Bills G."/>
            <person name="Bluhm B."/>
            <person name="Cannon C."/>
            <person name="Castanera R."/>
            <person name="Culley D."/>
            <person name="Daum C."/>
            <person name="Ezra D."/>
            <person name="Gonzalez J."/>
            <person name="Henrissat B."/>
            <person name="Kuo A."/>
            <person name="Liang C."/>
            <person name="Lipzen A."/>
            <person name="Lutzoni F."/>
            <person name="Magnuson J."/>
            <person name="Mondo S."/>
            <person name="Nolan M."/>
            <person name="Ohm R."/>
            <person name="Pangilinan J."/>
            <person name="Park H.-J."/>
            <person name="Ramirez L."/>
            <person name="Alfaro M."/>
            <person name="Sun H."/>
            <person name="Tritt A."/>
            <person name="Yoshinaga Y."/>
            <person name="Zwiers L.-H."/>
            <person name="Turgeon B."/>
            <person name="Goodwin S."/>
            <person name="Spatafora J."/>
            <person name="Crous P."/>
            <person name="Grigoriev I."/>
        </authorList>
    </citation>
    <scope>NUCLEOTIDE SEQUENCE</scope>
    <source>
        <strain evidence="1">CBS 123094</strain>
    </source>
</reference>
<feature type="non-terminal residue" evidence="1">
    <location>
        <position position="1"/>
    </location>
</feature>
<organism evidence="1 2">
    <name type="scientific">Amniculicola lignicola CBS 123094</name>
    <dbReference type="NCBI Taxonomy" id="1392246"/>
    <lineage>
        <taxon>Eukaryota</taxon>
        <taxon>Fungi</taxon>
        <taxon>Dikarya</taxon>
        <taxon>Ascomycota</taxon>
        <taxon>Pezizomycotina</taxon>
        <taxon>Dothideomycetes</taxon>
        <taxon>Pleosporomycetidae</taxon>
        <taxon>Pleosporales</taxon>
        <taxon>Amniculicolaceae</taxon>
        <taxon>Amniculicola</taxon>
    </lineage>
</organism>
<keyword evidence="2" id="KW-1185">Reference proteome</keyword>
<feature type="non-terminal residue" evidence="1">
    <location>
        <position position="50"/>
    </location>
</feature>
<sequence>RFINKYTIHLISHWANGMDSNRHKADSGAKYSLYFNLLQAKITEYGIDPR</sequence>
<dbReference type="OrthoDB" id="3942738at2759"/>
<gene>
    <name evidence="1" type="ORF">P154DRAFT_380705</name>
</gene>